<evidence type="ECO:0000313" key="17">
    <source>
        <dbReference type="EMBL" id="OGG76424.1"/>
    </source>
</evidence>
<feature type="transmembrane region" description="Helical" evidence="16">
    <location>
        <begin position="338"/>
        <end position="361"/>
    </location>
</feature>
<dbReference type="GO" id="GO:0032153">
    <property type="term" value="C:cell division site"/>
    <property type="evidence" value="ECO:0007669"/>
    <property type="project" value="TreeGrafter"/>
</dbReference>
<dbReference type="InterPro" id="IPR001182">
    <property type="entry name" value="FtsW/RodA"/>
</dbReference>
<feature type="transmembrane region" description="Helical" evidence="16">
    <location>
        <begin position="189"/>
        <end position="208"/>
    </location>
</feature>
<keyword evidence="5" id="KW-0133">Cell shape</keyword>
<dbReference type="PANTHER" id="PTHR30474:SF2">
    <property type="entry name" value="PEPTIDOGLYCAN GLYCOSYLTRANSFERASE FTSW-RELATED"/>
    <property type="match status" value="1"/>
</dbReference>
<feature type="transmembrane region" description="Helical" evidence="16">
    <location>
        <begin position="165"/>
        <end position="182"/>
    </location>
</feature>
<dbReference type="AlphaFoldDB" id="A0A1F6ES26"/>
<comment type="caution">
    <text evidence="17">The sequence shown here is derived from an EMBL/GenBank/DDBJ whole genome shotgun (WGS) entry which is preliminary data.</text>
</comment>
<evidence type="ECO:0000256" key="13">
    <source>
        <dbReference type="ARBA" id="ARBA00041418"/>
    </source>
</evidence>
<evidence type="ECO:0000313" key="18">
    <source>
        <dbReference type="Proteomes" id="UP000176714"/>
    </source>
</evidence>
<dbReference type="GO" id="GO:0008955">
    <property type="term" value="F:peptidoglycan glycosyltransferase activity"/>
    <property type="evidence" value="ECO:0007669"/>
    <property type="project" value="UniProtKB-EC"/>
</dbReference>
<feature type="transmembrane region" description="Helical" evidence="16">
    <location>
        <begin position="305"/>
        <end position="332"/>
    </location>
</feature>
<evidence type="ECO:0000256" key="16">
    <source>
        <dbReference type="SAM" id="Phobius"/>
    </source>
</evidence>
<name>A0A1F6ES26_9BACT</name>
<comment type="similarity">
    <text evidence="11">Belongs to the SEDS family. FtsW subfamily.</text>
</comment>
<sequence>MKLLSGDRIFLMLVLSIALAGLAIFSSATLGLLARENSSVSQDILLQAGLGLGLGFLAFLAARAISLIWIRRLAPYLFLLTIIFTALVFVPGIGFHAGGATRWVDLGFTTVQPAEFLKIGFVLALAAWLAPRAQKLTSVWRGLVPFVAMLAVPAVLLLAQPNTSTALLLLATGAVMYFSAGAPWRDFGILAVGVVVAFGVLILARPYVLDRIETFLNPQENPLTTGYQIQQSLIAIGSGGLLGRGFGQSVGKFNYLPEPDGDSVFAVFAEETGFLGASILLALFVALAARGVVIAGKSRDLFGGLIALGFSFIIILQAFTNIAAMLGIIPLTGLPLPFISHGGTALMATLLMCGFILNVAAHQRT</sequence>
<evidence type="ECO:0000256" key="4">
    <source>
        <dbReference type="ARBA" id="ARBA00022692"/>
    </source>
</evidence>
<dbReference type="Proteomes" id="UP000176714">
    <property type="component" value="Unassembled WGS sequence"/>
</dbReference>
<keyword evidence="3" id="KW-0808">Transferase</keyword>
<feature type="transmembrane region" description="Helical" evidence="16">
    <location>
        <begin position="77"/>
        <end position="98"/>
    </location>
</feature>
<dbReference type="PANTHER" id="PTHR30474">
    <property type="entry name" value="CELL CYCLE PROTEIN"/>
    <property type="match status" value="1"/>
</dbReference>
<feature type="transmembrane region" description="Helical" evidence="16">
    <location>
        <begin position="142"/>
        <end position="159"/>
    </location>
</feature>
<feature type="transmembrane region" description="Helical" evidence="16">
    <location>
        <begin position="44"/>
        <end position="65"/>
    </location>
</feature>
<keyword evidence="7 16" id="KW-1133">Transmembrane helix</keyword>
<evidence type="ECO:0000256" key="9">
    <source>
        <dbReference type="ARBA" id="ARBA00032370"/>
    </source>
</evidence>
<accession>A0A1F6ES26</accession>
<evidence type="ECO:0000256" key="10">
    <source>
        <dbReference type="ARBA" id="ARBA00033270"/>
    </source>
</evidence>
<feature type="transmembrane region" description="Helical" evidence="16">
    <location>
        <begin position="110"/>
        <end position="130"/>
    </location>
</feature>
<protein>
    <recommendedName>
        <fullName evidence="12">Probable peptidoglycan glycosyltransferase FtsW</fullName>
        <ecNumber evidence="14">2.4.99.28</ecNumber>
    </recommendedName>
    <alternativeName>
        <fullName evidence="13">Cell division protein FtsW</fullName>
    </alternativeName>
    <alternativeName>
        <fullName evidence="10">Cell wall polymerase</fullName>
    </alternativeName>
    <alternativeName>
        <fullName evidence="9">Peptidoglycan polymerase</fullName>
    </alternativeName>
</protein>
<evidence type="ECO:0000256" key="2">
    <source>
        <dbReference type="ARBA" id="ARBA00022676"/>
    </source>
</evidence>
<dbReference type="EMBL" id="MFMD01000021">
    <property type="protein sequence ID" value="OGG76424.1"/>
    <property type="molecule type" value="Genomic_DNA"/>
</dbReference>
<evidence type="ECO:0000256" key="11">
    <source>
        <dbReference type="ARBA" id="ARBA00038053"/>
    </source>
</evidence>
<evidence type="ECO:0000256" key="15">
    <source>
        <dbReference type="ARBA" id="ARBA00049902"/>
    </source>
</evidence>
<keyword evidence="4 16" id="KW-0812">Transmembrane</keyword>
<reference evidence="17 18" key="1">
    <citation type="journal article" date="2016" name="Nat. Commun.">
        <title>Thousands of microbial genomes shed light on interconnected biogeochemical processes in an aquifer system.</title>
        <authorList>
            <person name="Anantharaman K."/>
            <person name="Brown C.T."/>
            <person name="Hug L.A."/>
            <person name="Sharon I."/>
            <person name="Castelle C.J."/>
            <person name="Probst A.J."/>
            <person name="Thomas B.C."/>
            <person name="Singh A."/>
            <person name="Wilkins M.J."/>
            <person name="Karaoz U."/>
            <person name="Brodie E.L."/>
            <person name="Williams K.H."/>
            <person name="Hubbard S.S."/>
            <person name="Banfield J.F."/>
        </authorList>
    </citation>
    <scope>NUCLEOTIDE SEQUENCE [LARGE SCALE GENOMIC DNA]</scope>
</reference>
<keyword evidence="2" id="KW-0328">Glycosyltransferase</keyword>
<dbReference type="GO" id="GO:0008360">
    <property type="term" value="P:regulation of cell shape"/>
    <property type="evidence" value="ECO:0007669"/>
    <property type="project" value="UniProtKB-KW"/>
</dbReference>
<organism evidence="17 18">
    <name type="scientific">Candidatus Kaiserbacteria bacterium RIFCSPLOWO2_01_FULL_55_19</name>
    <dbReference type="NCBI Taxonomy" id="1798516"/>
    <lineage>
        <taxon>Bacteria</taxon>
        <taxon>Candidatus Kaiseribacteriota</taxon>
    </lineage>
</organism>
<evidence type="ECO:0000256" key="14">
    <source>
        <dbReference type="ARBA" id="ARBA00044770"/>
    </source>
</evidence>
<comment type="subcellular location">
    <subcellularLocation>
        <location evidence="1">Membrane</location>
        <topology evidence="1">Multi-pass membrane protein</topology>
    </subcellularLocation>
</comment>
<keyword evidence="6" id="KW-0573">Peptidoglycan synthesis</keyword>
<dbReference type="GO" id="GO:0051301">
    <property type="term" value="P:cell division"/>
    <property type="evidence" value="ECO:0007669"/>
    <property type="project" value="InterPro"/>
</dbReference>
<evidence type="ECO:0000256" key="12">
    <source>
        <dbReference type="ARBA" id="ARBA00041185"/>
    </source>
</evidence>
<dbReference type="STRING" id="1798516.A2950_01685"/>
<evidence type="ECO:0000256" key="6">
    <source>
        <dbReference type="ARBA" id="ARBA00022984"/>
    </source>
</evidence>
<dbReference type="Pfam" id="PF01098">
    <property type="entry name" value="FTSW_RODA_SPOVE"/>
    <property type="match status" value="1"/>
</dbReference>
<evidence type="ECO:0000256" key="5">
    <source>
        <dbReference type="ARBA" id="ARBA00022960"/>
    </source>
</evidence>
<evidence type="ECO:0000256" key="7">
    <source>
        <dbReference type="ARBA" id="ARBA00022989"/>
    </source>
</evidence>
<keyword evidence="8 16" id="KW-0472">Membrane</keyword>
<dbReference type="GO" id="GO:0005886">
    <property type="term" value="C:plasma membrane"/>
    <property type="evidence" value="ECO:0007669"/>
    <property type="project" value="TreeGrafter"/>
</dbReference>
<gene>
    <name evidence="17" type="ORF">A2950_01685</name>
</gene>
<comment type="catalytic activity">
    <reaction evidence="15">
        <text>[GlcNAc-(1-&gt;4)-Mur2Ac(oyl-L-Ala-gamma-D-Glu-L-Lys-D-Ala-D-Ala)](n)-di-trans,octa-cis-undecaprenyl diphosphate + beta-D-GlcNAc-(1-&gt;4)-Mur2Ac(oyl-L-Ala-gamma-D-Glu-L-Lys-D-Ala-D-Ala)-di-trans,octa-cis-undecaprenyl diphosphate = [GlcNAc-(1-&gt;4)-Mur2Ac(oyl-L-Ala-gamma-D-Glu-L-Lys-D-Ala-D-Ala)](n+1)-di-trans,octa-cis-undecaprenyl diphosphate + di-trans,octa-cis-undecaprenyl diphosphate + H(+)</text>
        <dbReference type="Rhea" id="RHEA:23708"/>
        <dbReference type="Rhea" id="RHEA-COMP:9602"/>
        <dbReference type="Rhea" id="RHEA-COMP:9603"/>
        <dbReference type="ChEBI" id="CHEBI:15378"/>
        <dbReference type="ChEBI" id="CHEBI:58405"/>
        <dbReference type="ChEBI" id="CHEBI:60033"/>
        <dbReference type="ChEBI" id="CHEBI:78435"/>
        <dbReference type="EC" id="2.4.99.28"/>
    </reaction>
</comment>
<proteinExistence type="inferred from homology"/>
<evidence type="ECO:0000256" key="8">
    <source>
        <dbReference type="ARBA" id="ARBA00023136"/>
    </source>
</evidence>
<dbReference type="EC" id="2.4.99.28" evidence="14"/>
<evidence type="ECO:0000256" key="1">
    <source>
        <dbReference type="ARBA" id="ARBA00004141"/>
    </source>
</evidence>
<evidence type="ECO:0000256" key="3">
    <source>
        <dbReference type="ARBA" id="ARBA00022679"/>
    </source>
</evidence>
<dbReference type="GO" id="GO:0009252">
    <property type="term" value="P:peptidoglycan biosynthetic process"/>
    <property type="evidence" value="ECO:0007669"/>
    <property type="project" value="UniProtKB-KW"/>
</dbReference>
<feature type="transmembrane region" description="Helical" evidence="16">
    <location>
        <begin position="273"/>
        <end position="293"/>
    </location>
</feature>
<dbReference type="GO" id="GO:0015648">
    <property type="term" value="F:lipid-linked peptidoglycan transporter activity"/>
    <property type="evidence" value="ECO:0007669"/>
    <property type="project" value="TreeGrafter"/>
</dbReference>
<feature type="transmembrane region" description="Helical" evidence="16">
    <location>
        <begin position="9"/>
        <end position="32"/>
    </location>
</feature>